<keyword evidence="1" id="KW-0472">Membrane</keyword>
<accession>A0A3G6QQ74</accession>
<dbReference type="KEGG" id="csha:EG350_13995"/>
<dbReference type="RefSeq" id="WP_123852239.1">
    <property type="nucleotide sequence ID" value="NZ_CP033912.1"/>
</dbReference>
<dbReference type="Proteomes" id="UP000281741">
    <property type="component" value="Chromosome"/>
</dbReference>
<dbReference type="EMBL" id="CP033915">
    <property type="protein sequence ID" value="AZA86472.1"/>
    <property type="molecule type" value="Genomic_DNA"/>
</dbReference>
<dbReference type="Proteomes" id="UP000274073">
    <property type="component" value="Chromosome"/>
</dbReference>
<dbReference type="OrthoDB" id="966098at2"/>
<evidence type="ECO:0000313" key="5">
    <source>
        <dbReference type="Proteomes" id="UP000281741"/>
    </source>
</evidence>
<feature type="transmembrane region" description="Helical" evidence="1">
    <location>
        <begin position="5"/>
        <end position="24"/>
    </location>
</feature>
<sequence length="65" mass="7541">MNKNAFKPVLGLIAIILGFVIYKHLDLRTMTLKDPWMDALYIITLVICIFLLFRSRGQSSKELEK</sequence>
<protein>
    <recommendedName>
        <fullName evidence="6">C4-dicarboxylate ABC transporter</fullName>
    </recommendedName>
</protein>
<name>A0A3G6QQ74_9FLAO</name>
<evidence type="ECO:0008006" key="6">
    <source>
        <dbReference type="Google" id="ProtNLM"/>
    </source>
</evidence>
<evidence type="ECO:0000313" key="3">
    <source>
        <dbReference type="EMBL" id="AZA94881.1"/>
    </source>
</evidence>
<dbReference type="EMBL" id="CP033912">
    <property type="protein sequence ID" value="AZA94881.1"/>
    <property type="molecule type" value="Genomic_DNA"/>
</dbReference>
<gene>
    <name evidence="2" type="ORF">EG349_06560</name>
    <name evidence="3" type="ORF">EG353_04575</name>
</gene>
<keyword evidence="1" id="KW-0812">Transmembrane</keyword>
<evidence type="ECO:0000313" key="4">
    <source>
        <dbReference type="Proteomes" id="UP000274073"/>
    </source>
</evidence>
<keyword evidence="5" id="KW-1185">Reference proteome</keyword>
<organism evidence="2 4">
    <name type="scientific">Chryseobacterium shandongense</name>
    <dbReference type="NCBI Taxonomy" id="1493872"/>
    <lineage>
        <taxon>Bacteria</taxon>
        <taxon>Pseudomonadati</taxon>
        <taxon>Bacteroidota</taxon>
        <taxon>Flavobacteriia</taxon>
        <taxon>Flavobacteriales</taxon>
        <taxon>Weeksellaceae</taxon>
        <taxon>Chryseobacterium group</taxon>
        <taxon>Chryseobacterium</taxon>
    </lineage>
</organism>
<proteinExistence type="predicted"/>
<evidence type="ECO:0000313" key="2">
    <source>
        <dbReference type="EMBL" id="AZA86472.1"/>
    </source>
</evidence>
<feature type="transmembrane region" description="Helical" evidence="1">
    <location>
        <begin position="36"/>
        <end position="53"/>
    </location>
</feature>
<reference evidence="4 5" key="1">
    <citation type="submission" date="2018-11" db="EMBL/GenBank/DDBJ databases">
        <title>Proposal to divide the Flavobacteriaceae and reorganize its genera based on Amino Acid Identity values calculated from whole genome sequences.</title>
        <authorList>
            <person name="Nicholson A.C."/>
            <person name="Gulvik C.A."/>
            <person name="Whitney A.M."/>
            <person name="Humrighouse B.W."/>
            <person name="Bell M."/>
            <person name="Holmes B."/>
            <person name="Steigerwalt A.G."/>
            <person name="Villarma A."/>
            <person name="Sheth M."/>
            <person name="Batra D."/>
            <person name="Pryor J."/>
            <person name="Bernardet J.-F."/>
            <person name="Hugo C."/>
            <person name="Kampfer P."/>
            <person name="Newman J."/>
            <person name="McQuiston J.R."/>
        </authorList>
    </citation>
    <scope>NUCLEOTIDE SEQUENCE [LARGE SCALE GENOMIC DNA]</scope>
    <source>
        <strain evidence="2 4">G0207</strain>
        <strain evidence="3 5">H5143</strain>
    </source>
</reference>
<keyword evidence="1" id="KW-1133">Transmembrane helix</keyword>
<dbReference type="AlphaFoldDB" id="A0A3G6QQ74"/>
<evidence type="ECO:0000256" key="1">
    <source>
        <dbReference type="SAM" id="Phobius"/>
    </source>
</evidence>